<evidence type="ECO:0000256" key="4">
    <source>
        <dbReference type="PROSITE-ProRule" id="PRU00284"/>
    </source>
</evidence>
<comment type="subcellular location">
    <subcellularLocation>
        <location evidence="1">Membrane</location>
    </subcellularLocation>
</comment>
<keyword evidence="9" id="KW-1185">Reference proteome</keyword>
<reference evidence="8 9" key="1">
    <citation type="submission" date="2017-04" db="EMBL/GenBank/DDBJ databases">
        <authorList>
            <person name="Afonso C.L."/>
            <person name="Miller P.J."/>
            <person name="Scott M.A."/>
            <person name="Spackman E."/>
            <person name="Goraichik I."/>
            <person name="Dimitrov K.M."/>
            <person name="Suarez D.L."/>
            <person name="Swayne D.E."/>
        </authorList>
    </citation>
    <scope>NUCLEOTIDE SEQUENCE [LARGE SCALE GENOMIC DNA]</scope>
    <source>
        <strain evidence="8 9">CGMCC 1.10972</strain>
    </source>
</reference>
<name>A0A1W2C7A1_9HYPH</name>
<accession>A0A1W2C7A1</accession>
<dbReference type="CDD" id="cd11386">
    <property type="entry name" value="MCP_signal"/>
    <property type="match status" value="1"/>
</dbReference>
<dbReference type="PROSITE" id="PS50111">
    <property type="entry name" value="CHEMOTAXIS_TRANSDUC_2"/>
    <property type="match status" value="1"/>
</dbReference>
<evidence type="ECO:0000256" key="3">
    <source>
        <dbReference type="ARBA" id="ARBA00029447"/>
    </source>
</evidence>
<dbReference type="InterPro" id="IPR039379">
    <property type="entry name" value="Protoglobin_sensor_dom"/>
</dbReference>
<dbReference type="FunFam" id="1.10.287.950:FF:000001">
    <property type="entry name" value="Methyl-accepting chemotaxis sensory transducer"/>
    <property type="match status" value="1"/>
</dbReference>
<dbReference type="GO" id="GO:0019825">
    <property type="term" value="F:oxygen binding"/>
    <property type="evidence" value="ECO:0007669"/>
    <property type="project" value="InterPro"/>
</dbReference>
<dbReference type="SUPFAM" id="SSF58104">
    <property type="entry name" value="Methyl-accepting chemotaxis protein (MCP) signaling domain"/>
    <property type="match status" value="1"/>
</dbReference>
<keyword evidence="4" id="KW-0807">Transducer</keyword>
<comment type="similarity">
    <text evidence="3">Belongs to the methyl-accepting chemotaxis (MCP) protein family.</text>
</comment>
<dbReference type="OrthoDB" id="266313at2"/>
<protein>
    <submittedName>
        <fullName evidence="8">Methyl-accepting chemotaxis protein</fullName>
    </submittedName>
</protein>
<evidence type="ECO:0000259" key="6">
    <source>
        <dbReference type="PROSITE" id="PS50111"/>
    </source>
</evidence>
<dbReference type="InterPro" id="IPR009050">
    <property type="entry name" value="Globin-like_sf"/>
</dbReference>
<dbReference type="STRING" id="937218.SAMN06297251_10913"/>
<evidence type="ECO:0000313" key="8">
    <source>
        <dbReference type="EMBL" id="SMC80991.1"/>
    </source>
</evidence>
<gene>
    <name evidence="8" type="ORF">SAMN06297251_10913</name>
</gene>
<dbReference type="CDD" id="cd01068">
    <property type="entry name" value="globin_sensor"/>
    <property type="match status" value="1"/>
</dbReference>
<feature type="domain" description="HAMP" evidence="7">
    <location>
        <begin position="189"/>
        <end position="235"/>
    </location>
</feature>
<feature type="region of interest" description="Disordered" evidence="5">
    <location>
        <begin position="280"/>
        <end position="303"/>
    </location>
</feature>
<dbReference type="RefSeq" id="WP_084410180.1">
    <property type="nucleotide sequence ID" value="NZ_FWXR01000009.1"/>
</dbReference>
<evidence type="ECO:0000313" key="9">
    <source>
        <dbReference type="Proteomes" id="UP000192656"/>
    </source>
</evidence>
<dbReference type="SMART" id="SM00283">
    <property type="entry name" value="MA"/>
    <property type="match status" value="1"/>
</dbReference>
<dbReference type="SUPFAM" id="SSF46458">
    <property type="entry name" value="Globin-like"/>
    <property type="match status" value="1"/>
</dbReference>
<dbReference type="Pfam" id="PF11563">
    <property type="entry name" value="Protoglobin"/>
    <property type="match status" value="1"/>
</dbReference>
<dbReference type="PANTHER" id="PTHR43531:SF11">
    <property type="entry name" value="METHYL-ACCEPTING CHEMOTAXIS PROTEIN 3"/>
    <property type="match status" value="1"/>
</dbReference>
<dbReference type="GO" id="GO:0006935">
    <property type="term" value="P:chemotaxis"/>
    <property type="evidence" value="ECO:0007669"/>
    <property type="project" value="UniProtKB-KW"/>
</dbReference>
<dbReference type="Gene3D" id="1.10.287.950">
    <property type="entry name" value="Methyl-accepting chemotaxis protein"/>
    <property type="match status" value="1"/>
</dbReference>
<dbReference type="SMART" id="SM00304">
    <property type="entry name" value="HAMP"/>
    <property type="match status" value="1"/>
</dbReference>
<organism evidence="8 9">
    <name type="scientific">Fulvimarina manganoxydans</name>
    <dbReference type="NCBI Taxonomy" id="937218"/>
    <lineage>
        <taxon>Bacteria</taxon>
        <taxon>Pseudomonadati</taxon>
        <taxon>Pseudomonadota</taxon>
        <taxon>Alphaproteobacteria</taxon>
        <taxon>Hyphomicrobiales</taxon>
        <taxon>Aurantimonadaceae</taxon>
        <taxon>Fulvimarina</taxon>
    </lineage>
</organism>
<dbReference type="Gene3D" id="1.10.490.10">
    <property type="entry name" value="Globins"/>
    <property type="match status" value="1"/>
</dbReference>
<dbReference type="GO" id="GO:0004888">
    <property type="term" value="F:transmembrane signaling receptor activity"/>
    <property type="evidence" value="ECO:0007669"/>
    <property type="project" value="InterPro"/>
</dbReference>
<dbReference type="GO" id="GO:0020037">
    <property type="term" value="F:heme binding"/>
    <property type="evidence" value="ECO:0007669"/>
    <property type="project" value="InterPro"/>
</dbReference>
<dbReference type="InterPro" id="IPR003660">
    <property type="entry name" value="HAMP_dom"/>
</dbReference>
<dbReference type="PANTHER" id="PTHR43531">
    <property type="entry name" value="PROTEIN ICFG"/>
    <property type="match status" value="1"/>
</dbReference>
<sequence>MTSSAQPRAAVAEIDQKTLEAMRRIQPVVESKLDGALDHFYAIVSKNPAMRRFFSSDQQMGGAKSKQRSHWEGLARGEIGEAHAQRTVRIGHAHVRIGLEPNYFVAGYGALLGKLVHDVITDAWPKSAFGGGRGKGKDLAESVDAVIRLALLDMEMSIMTYLDELTRQAAEKARQEQEERAASMRNLVLGEIGSALNRLADGDLSQPITADIPPEFASVKNDFNRALDSLASLVSSVRGSAQIVDSGAGEIATASDDLSRRTEQQAASLEETAAALSELSQAVDQSSRRAGEASSTAKASMQDARGAEEIVKKAVEAMSRIETSSTKIGMIIGVIDEIAFQTNLLALNAGVEAARAGEAGRGFAVVAQEVRGLAQRSAEAAKEIKGLIQASSDEIGVGVDLVGNTGMALSKIVERAREIEGVVDDIARTAGEQATAISEVNTAINQMDQSTQQNAAMVEQSAAVAGQLRQGAAELMELMTKLKIADAGSPAGRSLRRAA</sequence>
<dbReference type="PROSITE" id="PS50885">
    <property type="entry name" value="HAMP"/>
    <property type="match status" value="1"/>
</dbReference>
<dbReference type="InterPro" id="IPR051310">
    <property type="entry name" value="MCP_chemotaxis"/>
</dbReference>
<dbReference type="InterPro" id="IPR004089">
    <property type="entry name" value="MCPsignal_dom"/>
</dbReference>
<feature type="domain" description="Methyl-accepting transducer" evidence="6">
    <location>
        <begin position="240"/>
        <end position="469"/>
    </location>
</feature>
<evidence type="ECO:0000259" key="7">
    <source>
        <dbReference type="PROSITE" id="PS50885"/>
    </source>
</evidence>
<dbReference type="InterPro" id="IPR012292">
    <property type="entry name" value="Globin/Proto"/>
</dbReference>
<evidence type="ECO:0000256" key="1">
    <source>
        <dbReference type="ARBA" id="ARBA00004370"/>
    </source>
</evidence>
<dbReference type="InterPro" id="IPR004090">
    <property type="entry name" value="Chemotax_Me-accpt_rcpt"/>
</dbReference>
<dbReference type="Proteomes" id="UP000192656">
    <property type="component" value="Unassembled WGS sequence"/>
</dbReference>
<dbReference type="PRINTS" id="PR00260">
    <property type="entry name" value="CHEMTRNSDUCR"/>
</dbReference>
<proteinExistence type="inferred from homology"/>
<dbReference type="EMBL" id="FWXR01000009">
    <property type="protein sequence ID" value="SMC80991.1"/>
    <property type="molecule type" value="Genomic_DNA"/>
</dbReference>
<evidence type="ECO:0000256" key="5">
    <source>
        <dbReference type="SAM" id="MobiDB-lite"/>
    </source>
</evidence>
<dbReference type="GO" id="GO:0007165">
    <property type="term" value="P:signal transduction"/>
    <property type="evidence" value="ECO:0007669"/>
    <property type="project" value="UniProtKB-KW"/>
</dbReference>
<keyword evidence="2" id="KW-0145">Chemotaxis</keyword>
<dbReference type="Pfam" id="PF00015">
    <property type="entry name" value="MCPsignal"/>
    <property type="match status" value="1"/>
</dbReference>
<dbReference type="AlphaFoldDB" id="A0A1W2C7A1"/>
<dbReference type="GO" id="GO:0016020">
    <property type="term" value="C:membrane"/>
    <property type="evidence" value="ECO:0007669"/>
    <property type="project" value="UniProtKB-SubCell"/>
</dbReference>
<evidence type="ECO:0000256" key="2">
    <source>
        <dbReference type="ARBA" id="ARBA00022500"/>
    </source>
</evidence>
<dbReference type="InterPro" id="IPR044398">
    <property type="entry name" value="Globin-sensor_dom"/>
</dbReference>